<dbReference type="OrthoDB" id="7840053at2"/>
<name>A0A845Q8S9_9HYPH</name>
<dbReference type="InterPro" id="IPR036388">
    <property type="entry name" value="WH-like_DNA-bd_sf"/>
</dbReference>
<accession>A0A845Q8S9</accession>
<evidence type="ECO:0000313" key="7">
    <source>
        <dbReference type="Proteomes" id="UP000470384"/>
    </source>
</evidence>
<dbReference type="PANTHER" id="PTHR30346:SF9">
    <property type="entry name" value="LYSR FAMILY TRANSCRIPTIONAL REGULATOR"/>
    <property type="match status" value="1"/>
</dbReference>
<dbReference type="EMBL" id="WXYQ01000004">
    <property type="protein sequence ID" value="NBG95065.1"/>
    <property type="molecule type" value="Genomic_DNA"/>
</dbReference>
<dbReference type="GO" id="GO:0032993">
    <property type="term" value="C:protein-DNA complex"/>
    <property type="evidence" value="ECO:0007669"/>
    <property type="project" value="TreeGrafter"/>
</dbReference>
<feature type="domain" description="HTH lysR-type" evidence="5">
    <location>
        <begin position="4"/>
        <end position="60"/>
    </location>
</feature>
<evidence type="ECO:0000259" key="5">
    <source>
        <dbReference type="PROSITE" id="PS50931"/>
    </source>
</evidence>
<reference evidence="6 7" key="1">
    <citation type="journal article" date="2016" name="Int. J. Syst. Evol. Microbiol.">
        <title>Pyruvatibacter mobilis gen. nov., sp. nov., a marine bacterium from the culture broth of Picochlorum sp. 122.</title>
        <authorList>
            <person name="Wang G."/>
            <person name="Tang M."/>
            <person name="Wu H."/>
            <person name="Dai S."/>
            <person name="Li T."/>
            <person name="Chen C."/>
            <person name="He H."/>
            <person name="Fan J."/>
            <person name="Xiang W."/>
            <person name="Li X."/>
        </authorList>
    </citation>
    <scope>NUCLEOTIDE SEQUENCE [LARGE SCALE GENOMIC DNA]</scope>
    <source>
        <strain evidence="6 7">GYP-11</strain>
    </source>
</reference>
<dbReference type="Pfam" id="PF03466">
    <property type="entry name" value="LysR_substrate"/>
    <property type="match status" value="1"/>
</dbReference>
<protein>
    <submittedName>
        <fullName evidence="6">LysR family transcriptional regulator</fullName>
    </submittedName>
</protein>
<dbReference type="Gene3D" id="1.10.10.10">
    <property type="entry name" value="Winged helix-like DNA-binding domain superfamily/Winged helix DNA-binding domain"/>
    <property type="match status" value="1"/>
</dbReference>
<dbReference type="CDD" id="cd05466">
    <property type="entry name" value="PBP2_LTTR_substrate"/>
    <property type="match status" value="1"/>
</dbReference>
<keyword evidence="2" id="KW-0805">Transcription regulation</keyword>
<dbReference type="GO" id="GO:0003677">
    <property type="term" value="F:DNA binding"/>
    <property type="evidence" value="ECO:0007669"/>
    <property type="project" value="UniProtKB-KW"/>
</dbReference>
<dbReference type="RefSeq" id="WP_160587080.1">
    <property type="nucleotide sequence ID" value="NZ_BMHN01000001.1"/>
</dbReference>
<evidence type="ECO:0000256" key="3">
    <source>
        <dbReference type="ARBA" id="ARBA00023125"/>
    </source>
</evidence>
<evidence type="ECO:0000256" key="1">
    <source>
        <dbReference type="ARBA" id="ARBA00009437"/>
    </source>
</evidence>
<sequence length="302" mass="32833">MIRIERKHLAMVTTIAQAGTMTAAADALAITQPALSKQLAQLEAMLGVKLFERTAKSSATAQMTMRLTRAGRRFETRARKLLADLTDFDNELADQAGAAAGRLRIATDVIHDDLRLARAMRSFAAAHGNMELDAHPVADPLEALADGHVDIAVVGEAPRRAGIRFAPIGEDELVVVMAEAHPLTARKTIAAVDFSGQELVYHLDLERSILFRRYLRPANIRVGGFHRIESPAAILASLAESDAITLLPRRIVDAVPQATSLETRPLAPDGYRFTWYAATRSDDVRPETHAFVTCLSEAGPAQ</sequence>
<comment type="similarity">
    <text evidence="1">Belongs to the LysR transcriptional regulatory family.</text>
</comment>
<dbReference type="InterPro" id="IPR005119">
    <property type="entry name" value="LysR_subst-bd"/>
</dbReference>
<dbReference type="GeneID" id="300655980"/>
<organism evidence="6 7">
    <name type="scientific">Pyruvatibacter mobilis</name>
    <dbReference type="NCBI Taxonomy" id="1712261"/>
    <lineage>
        <taxon>Bacteria</taxon>
        <taxon>Pseudomonadati</taxon>
        <taxon>Pseudomonadota</taxon>
        <taxon>Alphaproteobacteria</taxon>
        <taxon>Hyphomicrobiales</taxon>
        <taxon>Parvibaculaceae</taxon>
        <taxon>Pyruvatibacter</taxon>
    </lineage>
</organism>
<dbReference type="PANTHER" id="PTHR30346">
    <property type="entry name" value="TRANSCRIPTIONAL DUAL REGULATOR HCAR-RELATED"/>
    <property type="match status" value="1"/>
</dbReference>
<dbReference type="Gene3D" id="3.40.190.10">
    <property type="entry name" value="Periplasmic binding protein-like II"/>
    <property type="match status" value="2"/>
</dbReference>
<proteinExistence type="inferred from homology"/>
<dbReference type="PRINTS" id="PR00039">
    <property type="entry name" value="HTHLYSR"/>
</dbReference>
<evidence type="ECO:0000256" key="4">
    <source>
        <dbReference type="ARBA" id="ARBA00023163"/>
    </source>
</evidence>
<keyword evidence="7" id="KW-1185">Reference proteome</keyword>
<dbReference type="InterPro" id="IPR000847">
    <property type="entry name" value="LysR_HTH_N"/>
</dbReference>
<dbReference type="GO" id="GO:0003700">
    <property type="term" value="F:DNA-binding transcription factor activity"/>
    <property type="evidence" value="ECO:0007669"/>
    <property type="project" value="InterPro"/>
</dbReference>
<dbReference type="AlphaFoldDB" id="A0A845Q8S9"/>
<keyword evidence="3" id="KW-0238">DNA-binding</keyword>
<comment type="caution">
    <text evidence="6">The sequence shown here is derived from an EMBL/GenBank/DDBJ whole genome shotgun (WGS) entry which is preliminary data.</text>
</comment>
<gene>
    <name evidence="6" type="ORF">GTQ45_04910</name>
</gene>
<keyword evidence="4" id="KW-0804">Transcription</keyword>
<dbReference type="Proteomes" id="UP000470384">
    <property type="component" value="Unassembled WGS sequence"/>
</dbReference>
<dbReference type="SUPFAM" id="SSF53850">
    <property type="entry name" value="Periplasmic binding protein-like II"/>
    <property type="match status" value="1"/>
</dbReference>
<dbReference type="InterPro" id="IPR036390">
    <property type="entry name" value="WH_DNA-bd_sf"/>
</dbReference>
<dbReference type="SUPFAM" id="SSF46785">
    <property type="entry name" value="Winged helix' DNA-binding domain"/>
    <property type="match status" value="1"/>
</dbReference>
<evidence type="ECO:0000313" key="6">
    <source>
        <dbReference type="EMBL" id="NBG95065.1"/>
    </source>
</evidence>
<dbReference type="Pfam" id="PF00126">
    <property type="entry name" value="HTH_1"/>
    <property type="match status" value="1"/>
</dbReference>
<dbReference type="PROSITE" id="PS50931">
    <property type="entry name" value="HTH_LYSR"/>
    <property type="match status" value="1"/>
</dbReference>
<evidence type="ECO:0000256" key="2">
    <source>
        <dbReference type="ARBA" id="ARBA00023015"/>
    </source>
</evidence>